<dbReference type="PROSITE" id="PS50977">
    <property type="entry name" value="HTH_TETR_2"/>
    <property type="match status" value="1"/>
</dbReference>
<keyword evidence="5" id="KW-1185">Reference proteome</keyword>
<protein>
    <recommendedName>
        <fullName evidence="3">HTH tetR-type domain-containing protein</fullName>
    </recommendedName>
</protein>
<feature type="DNA-binding region" description="H-T-H motif" evidence="2">
    <location>
        <begin position="37"/>
        <end position="56"/>
    </location>
</feature>
<evidence type="ECO:0000256" key="2">
    <source>
        <dbReference type="PROSITE-ProRule" id="PRU00335"/>
    </source>
</evidence>
<dbReference type="OrthoDB" id="9812484at2"/>
<dbReference type="Proteomes" id="UP000019364">
    <property type="component" value="Unassembled WGS sequence"/>
</dbReference>
<feature type="domain" description="HTH tetR-type" evidence="3">
    <location>
        <begin position="14"/>
        <end position="74"/>
    </location>
</feature>
<dbReference type="Gene3D" id="1.10.357.10">
    <property type="entry name" value="Tetracycline Repressor, domain 2"/>
    <property type="match status" value="1"/>
</dbReference>
<dbReference type="Pfam" id="PF00440">
    <property type="entry name" value="TetR_N"/>
    <property type="match status" value="1"/>
</dbReference>
<evidence type="ECO:0000259" key="3">
    <source>
        <dbReference type="PROSITE" id="PS50977"/>
    </source>
</evidence>
<dbReference type="InterPro" id="IPR001647">
    <property type="entry name" value="HTH_TetR"/>
</dbReference>
<dbReference type="InterPro" id="IPR009057">
    <property type="entry name" value="Homeodomain-like_sf"/>
</dbReference>
<keyword evidence="1 2" id="KW-0238">DNA-binding</keyword>
<dbReference type="SUPFAM" id="SSF46689">
    <property type="entry name" value="Homeodomain-like"/>
    <property type="match status" value="1"/>
</dbReference>
<sequence length="220" mass="25528">MNYTLFPLRELKKAKTKIALFQASMSLIGDQMFRDVMLDDICRQAEVSRVTFFKFFPKKEDLLVYTMRVLLTQWIIDIEERSLRGFEGVRYILGQVAEMSRANHGLMPSLIAFLAEMNMHPKMPELSQAEVHLLFEGHEEQGARTPDMFEVFRKCMSEAEQDGQLKPGVSVLDAVQFLFTVFYGAFLTSRIYAAADVFPVYEDHLKRIEKQQSKEEFSDE</sequence>
<comment type="caution">
    <text evidence="4">The sequence shown here is derived from an EMBL/GenBank/DDBJ whole genome shotgun (WGS) entry which is preliminary data.</text>
</comment>
<organism evidence="4 5">
    <name type="scientific">Paenibacillus pini JCM 16418</name>
    <dbReference type="NCBI Taxonomy" id="1236976"/>
    <lineage>
        <taxon>Bacteria</taxon>
        <taxon>Bacillati</taxon>
        <taxon>Bacillota</taxon>
        <taxon>Bacilli</taxon>
        <taxon>Bacillales</taxon>
        <taxon>Paenibacillaceae</taxon>
        <taxon>Paenibacillus</taxon>
    </lineage>
</organism>
<dbReference type="EMBL" id="BAVZ01000005">
    <property type="protein sequence ID" value="GAF08158.1"/>
    <property type="molecule type" value="Genomic_DNA"/>
</dbReference>
<dbReference type="AlphaFoldDB" id="W7YKE4"/>
<accession>W7YKE4</accession>
<proteinExistence type="predicted"/>
<evidence type="ECO:0000313" key="5">
    <source>
        <dbReference type="Proteomes" id="UP000019364"/>
    </source>
</evidence>
<name>W7YKE4_9BACL</name>
<evidence type="ECO:0000256" key="1">
    <source>
        <dbReference type="ARBA" id="ARBA00023125"/>
    </source>
</evidence>
<dbReference type="GO" id="GO:0003677">
    <property type="term" value="F:DNA binding"/>
    <property type="evidence" value="ECO:0007669"/>
    <property type="project" value="UniProtKB-UniRule"/>
</dbReference>
<reference evidence="4 5" key="1">
    <citation type="journal article" date="2014" name="Genome Announc.">
        <title>Draft Genome Sequence of Paenibacillus pini JCM 16418T, Isolated from the Rhizosphere of Pine Tree.</title>
        <authorList>
            <person name="Yuki M."/>
            <person name="Oshima K."/>
            <person name="Suda W."/>
            <person name="Oshida Y."/>
            <person name="Kitamura K."/>
            <person name="Iida Y."/>
            <person name="Hattori M."/>
            <person name="Ohkuma M."/>
        </authorList>
    </citation>
    <scope>NUCLEOTIDE SEQUENCE [LARGE SCALE GENOMIC DNA]</scope>
    <source>
        <strain evidence="4 5">JCM 16418</strain>
    </source>
</reference>
<dbReference type="eggNOG" id="COG1309">
    <property type="taxonomic scope" value="Bacteria"/>
</dbReference>
<gene>
    <name evidence="4" type="ORF">JCM16418_2198</name>
</gene>
<dbReference type="STRING" id="1236976.JCM16418_2198"/>
<evidence type="ECO:0000313" key="4">
    <source>
        <dbReference type="EMBL" id="GAF08158.1"/>
    </source>
</evidence>
<dbReference type="RefSeq" id="WP_036648279.1">
    <property type="nucleotide sequence ID" value="NZ_BAVZ01000005.1"/>
</dbReference>